<evidence type="ECO:0000256" key="2">
    <source>
        <dbReference type="ARBA" id="ARBA00013064"/>
    </source>
</evidence>
<dbReference type="EMBL" id="FWFS01000013">
    <property type="protein sequence ID" value="SLN67267.1"/>
    <property type="molecule type" value="Genomic_DNA"/>
</dbReference>
<keyword evidence="3 7" id="KW-0378">Hydrolase</keyword>
<dbReference type="AlphaFoldDB" id="A0A1Y5TM83"/>
<accession>A0A1Y5TM83</accession>
<reference evidence="7 8" key="1">
    <citation type="submission" date="2017-03" db="EMBL/GenBank/DDBJ databases">
        <authorList>
            <person name="Afonso C.L."/>
            <person name="Miller P.J."/>
            <person name="Scott M.A."/>
            <person name="Spackman E."/>
            <person name="Goraichik I."/>
            <person name="Dimitrov K.M."/>
            <person name="Suarez D.L."/>
            <person name="Swayne D.E."/>
        </authorList>
    </citation>
    <scope>NUCLEOTIDE SEQUENCE [LARGE SCALE GENOMIC DNA]</scope>
    <source>
        <strain evidence="7 8">CECT 8620</strain>
    </source>
</reference>
<dbReference type="SMART" id="SM00226">
    <property type="entry name" value="LMWPc"/>
    <property type="match status" value="1"/>
</dbReference>
<comment type="similarity">
    <text evidence="1">Belongs to the low molecular weight phosphotyrosine protein phosphatase family.</text>
</comment>
<gene>
    <name evidence="7" type="primary">yfkJ</name>
    <name evidence="7" type="ORF">AQS8620_03137</name>
</gene>
<protein>
    <recommendedName>
        <fullName evidence="2">protein-tyrosine-phosphatase</fullName>
        <ecNumber evidence="2">3.1.3.48</ecNumber>
    </recommendedName>
</protein>
<dbReference type="InterPro" id="IPR036196">
    <property type="entry name" value="Ptyr_pPase_sf"/>
</dbReference>
<feature type="active site" evidence="5">
    <location>
        <position position="30"/>
    </location>
</feature>
<dbReference type="Proteomes" id="UP000193862">
    <property type="component" value="Unassembled WGS sequence"/>
</dbReference>
<evidence type="ECO:0000256" key="3">
    <source>
        <dbReference type="ARBA" id="ARBA00022801"/>
    </source>
</evidence>
<dbReference type="CDD" id="cd16343">
    <property type="entry name" value="LMWPTP"/>
    <property type="match status" value="1"/>
</dbReference>
<dbReference type="InterPro" id="IPR023485">
    <property type="entry name" value="Ptyr_pPase"/>
</dbReference>
<proteinExistence type="inferred from homology"/>
<evidence type="ECO:0000313" key="7">
    <source>
        <dbReference type="EMBL" id="SLN67267.1"/>
    </source>
</evidence>
<dbReference type="PANTHER" id="PTHR11717:SF7">
    <property type="entry name" value="LOW MOLECULAR WEIGHT PHOSPHOTYROSINE PROTEIN PHOSPHATASE"/>
    <property type="match status" value="1"/>
</dbReference>
<name>A0A1Y5TM83_9RHOB</name>
<dbReference type="InterPro" id="IPR017867">
    <property type="entry name" value="Tyr_phospatase_low_mol_wt"/>
</dbReference>
<evidence type="ECO:0000256" key="5">
    <source>
        <dbReference type="PIRSR" id="PIRSR617867-1"/>
    </source>
</evidence>
<evidence type="ECO:0000256" key="4">
    <source>
        <dbReference type="ARBA" id="ARBA00022912"/>
    </source>
</evidence>
<evidence type="ECO:0000256" key="1">
    <source>
        <dbReference type="ARBA" id="ARBA00011063"/>
    </source>
</evidence>
<dbReference type="Gene3D" id="3.40.50.2300">
    <property type="match status" value="1"/>
</dbReference>
<keyword evidence="4" id="KW-0904">Protein phosphatase</keyword>
<feature type="domain" description="Phosphotyrosine protein phosphatase I" evidence="6">
    <location>
        <begin position="18"/>
        <end position="163"/>
    </location>
</feature>
<dbReference type="EC" id="3.1.3.48" evidence="2"/>
<dbReference type="PRINTS" id="PR00719">
    <property type="entry name" value="LMWPTPASE"/>
</dbReference>
<sequence length="169" mass="18826">MWTGIRDLRCPLWRSGMRAVLFVCLGNICRSPTAQVVFEQAIQARGLTMTVASAGTGSWHVGERPYAPMRAAASARGYLMDDLRARQFRRDDFDHFDLILAMDDENLRALEGMRPAACRAELQLLMAYAPQLGVRAVPDPYYTRRFDEAITLIETAVTGLIAALGRDCA</sequence>
<dbReference type="InterPro" id="IPR050438">
    <property type="entry name" value="LMW_PTPase"/>
</dbReference>
<evidence type="ECO:0000259" key="6">
    <source>
        <dbReference type="SMART" id="SM00226"/>
    </source>
</evidence>
<keyword evidence="8" id="KW-1185">Reference proteome</keyword>
<feature type="active site" description="Proton donor" evidence="5">
    <location>
        <position position="139"/>
    </location>
</feature>
<evidence type="ECO:0000313" key="8">
    <source>
        <dbReference type="Proteomes" id="UP000193862"/>
    </source>
</evidence>
<dbReference type="SUPFAM" id="SSF52788">
    <property type="entry name" value="Phosphotyrosine protein phosphatases I"/>
    <property type="match status" value="1"/>
</dbReference>
<organism evidence="7 8">
    <name type="scientific">Aquimixticola soesokkakensis</name>
    <dbReference type="NCBI Taxonomy" id="1519096"/>
    <lineage>
        <taxon>Bacteria</taxon>
        <taxon>Pseudomonadati</taxon>
        <taxon>Pseudomonadota</taxon>
        <taxon>Alphaproteobacteria</taxon>
        <taxon>Rhodobacterales</taxon>
        <taxon>Paracoccaceae</taxon>
        <taxon>Aquimixticola</taxon>
    </lineage>
</organism>
<dbReference type="Pfam" id="PF01451">
    <property type="entry name" value="LMWPc"/>
    <property type="match status" value="1"/>
</dbReference>
<dbReference type="PANTHER" id="PTHR11717">
    <property type="entry name" value="LOW MOLECULAR WEIGHT PROTEIN TYROSINE PHOSPHATASE"/>
    <property type="match status" value="1"/>
</dbReference>
<dbReference type="GO" id="GO:0004725">
    <property type="term" value="F:protein tyrosine phosphatase activity"/>
    <property type="evidence" value="ECO:0007669"/>
    <property type="project" value="UniProtKB-EC"/>
</dbReference>
<feature type="active site" description="Nucleophile" evidence="5">
    <location>
        <position position="24"/>
    </location>
</feature>